<dbReference type="InterPro" id="IPR020602">
    <property type="entry name" value="GTP_CycHdrlase_I_dom"/>
</dbReference>
<dbReference type="GO" id="GO:0008270">
    <property type="term" value="F:zinc ion binding"/>
    <property type="evidence" value="ECO:0007669"/>
    <property type="project" value="TreeGrafter"/>
</dbReference>
<evidence type="ECO:0000313" key="6">
    <source>
        <dbReference type="EMBL" id="SUZ91125.1"/>
    </source>
</evidence>
<evidence type="ECO:0000256" key="1">
    <source>
        <dbReference type="ARBA" id="ARBA00001052"/>
    </source>
</evidence>
<proteinExistence type="inferred from homology"/>
<gene>
    <name evidence="6" type="ORF">METZ01_LOCUS43979</name>
</gene>
<dbReference type="FunFam" id="3.30.1130.10:FF:000001">
    <property type="entry name" value="GTP cyclohydrolase 1"/>
    <property type="match status" value="1"/>
</dbReference>
<dbReference type="EMBL" id="UINC01001950">
    <property type="protein sequence ID" value="SUZ91125.1"/>
    <property type="molecule type" value="Genomic_DNA"/>
</dbReference>
<evidence type="ECO:0000259" key="5">
    <source>
        <dbReference type="Pfam" id="PF01227"/>
    </source>
</evidence>
<keyword evidence="4" id="KW-0378">Hydrolase</keyword>
<reference evidence="6" key="1">
    <citation type="submission" date="2018-05" db="EMBL/GenBank/DDBJ databases">
        <authorList>
            <person name="Lanie J.A."/>
            <person name="Ng W.-L."/>
            <person name="Kazmierczak K.M."/>
            <person name="Andrzejewski T.M."/>
            <person name="Davidsen T.M."/>
            <person name="Wayne K.J."/>
            <person name="Tettelin H."/>
            <person name="Glass J.I."/>
            <person name="Rusch D."/>
            <person name="Podicherti R."/>
            <person name="Tsui H.-C.T."/>
            <person name="Winkler M.E."/>
        </authorList>
    </citation>
    <scope>NUCLEOTIDE SEQUENCE</scope>
</reference>
<dbReference type="PROSITE" id="PS00859">
    <property type="entry name" value="GTP_CYCLOHYDROL_1_1"/>
    <property type="match status" value="1"/>
</dbReference>
<dbReference type="GO" id="GO:0046654">
    <property type="term" value="P:tetrahydrofolate biosynthetic process"/>
    <property type="evidence" value="ECO:0007669"/>
    <property type="project" value="InterPro"/>
</dbReference>
<dbReference type="NCBIfam" id="NF006825">
    <property type="entry name" value="PRK09347.1-2"/>
    <property type="match status" value="1"/>
</dbReference>
<dbReference type="Gene3D" id="3.30.1130.10">
    <property type="match status" value="1"/>
</dbReference>
<dbReference type="NCBIfam" id="TIGR00063">
    <property type="entry name" value="folE"/>
    <property type="match status" value="1"/>
</dbReference>
<dbReference type="GO" id="GO:0006729">
    <property type="term" value="P:tetrahydrobiopterin biosynthetic process"/>
    <property type="evidence" value="ECO:0007669"/>
    <property type="project" value="TreeGrafter"/>
</dbReference>
<accession>A0A381RH41</accession>
<sequence>MEMNEKLEKLTHQLLLEIGEDPNREGLKRTPTRVTKAWKYFSKGYNQDLNKIVNNAIFKESSKDMVVVRDVEFFSLCEHHLLPFFGKAHVGYIPDGQIIGLSKIPRIIDMFSRRLQVQERLTNQIAEAIHIVLNPVGVAIVMEGRHMCMQMRGVEKQNSLATTSTMLGKFRESVRTRNEFMSLINRSST</sequence>
<name>A0A381RH41_9ZZZZ</name>
<dbReference type="EC" id="3.5.4.16" evidence="3"/>
<dbReference type="HAMAP" id="MF_00223">
    <property type="entry name" value="FolE"/>
    <property type="match status" value="1"/>
</dbReference>
<dbReference type="NCBIfam" id="NF006826">
    <property type="entry name" value="PRK09347.1-3"/>
    <property type="match status" value="1"/>
</dbReference>
<dbReference type="GO" id="GO:0005525">
    <property type="term" value="F:GTP binding"/>
    <property type="evidence" value="ECO:0007669"/>
    <property type="project" value="TreeGrafter"/>
</dbReference>
<dbReference type="AlphaFoldDB" id="A0A381RH41"/>
<feature type="domain" description="GTP cyclohydrolase I" evidence="5">
    <location>
        <begin position="8"/>
        <end position="184"/>
    </location>
</feature>
<evidence type="ECO:0000256" key="3">
    <source>
        <dbReference type="ARBA" id="ARBA00012715"/>
    </source>
</evidence>
<dbReference type="UniPathway" id="UPA00848">
    <property type="reaction ID" value="UER00151"/>
</dbReference>
<dbReference type="SUPFAM" id="SSF55620">
    <property type="entry name" value="Tetrahydrobiopterin biosynthesis enzymes-like"/>
    <property type="match status" value="1"/>
</dbReference>
<dbReference type="PANTHER" id="PTHR11109:SF7">
    <property type="entry name" value="GTP CYCLOHYDROLASE 1"/>
    <property type="match status" value="1"/>
</dbReference>
<dbReference type="InterPro" id="IPR001474">
    <property type="entry name" value="GTP_CycHdrlase_I"/>
</dbReference>
<dbReference type="GO" id="GO:0005737">
    <property type="term" value="C:cytoplasm"/>
    <property type="evidence" value="ECO:0007669"/>
    <property type="project" value="TreeGrafter"/>
</dbReference>
<dbReference type="Gene3D" id="1.10.286.10">
    <property type="match status" value="1"/>
</dbReference>
<dbReference type="InterPro" id="IPR043133">
    <property type="entry name" value="GTP-CH-I_C/QueF"/>
</dbReference>
<dbReference type="PANTHER" id="PTHR11109">
    <property type="entry name" value="GTP CYCLOHYDROLASE I"/>
    <property type="match status" value="1"/>
</dbReference>
<dbReference type="Pfam" id="PF01227">
    <property type="entry name" value="GTP_cyclohydroI"/>
    <property type="match status" value="1"/>
</dbReference>
<protein>
    <recommendedName>
        <fullName evidence="3">GTP cyclohydrolase I</fullName>
        <ecNumber evidence="3">3.5.4.16</ecNumber>
    </recommendedName>
</protein>
<dbReference type="InterPro" id="IPR043134">
    <property type="entry name" value="GTP-CH-I_N"/>
</dbReference>
<dbReference type="InterPro" id="IPR018234">
    <property type="entry name" value="GTP_CycHdrlase_I_CS"/>
</dbReference>
<dbReference type="GO" id="GO:0003934">
    <property type="term" value="F:GTP cyclohydrolase I activity"/>
    <property type="evidence" value="ECO:0007669"/>
    <property type="project" value="UniProtKB-EC"/>
</dbReference>
<dbReference type="PROSITE" id="PS00860">
    <property type="entry name" value="GTP_CYCLOHYDROL_1_2"/>
    <property type="match status" value="1"/>
</dbReference>
<evidence type="ECO:0000256" key="4">
    <source>
        <dbReference type="ARBA" id="ARBA00022801"/>
    </source>
</evidence>
<organism evidence="6">
    <name type="scientific">marine metagenome</name>
    <dbReference type="NCBI Taxonomy" id="408172"/>
    <lineage>
        <taxon>unclassified sequences</taxon>
        <taxon>metagenomes</taxon>
        <taxon>ecological metagenomes</taxon>
    </lineage>
</organism>
<evidence type="ECO:0000256" key="2">
    <source>
        <dbReference type="ARBA" id="ARBA00005080"/>
    </source>
</evidence>
<comment type="pathway">
    <text evidence="2">Cofactor biosynthesis; 7,8-dihydroneopterin triphosphate biosynthesis; 7,8-dihydroneopterin triphosphate from GTP: step 1/1.</text>
</comment>
<comment type="catalytic activity">
    <reaction evidence="1">
        <text>GTP + H2O = 7,8-dihydroneopterin 3'-triphosphate + formate + H(+)</text>
        <dbReference type="Rhea" id="RHEA:17473"/>
        <dbReference type="ChEBI" id="CHEBI:15377"/>
        <dbReference type="ChEBI" id="CHEBI:15378"/>
        <dbReference type="ChEBI" id="CHEBI:15740"/>
        <dbReference type="ChEBI" id="CHEBI:37565"/>
        <dbReference type="ChEBI" id="CHEBI:58462"/>
        <dbReference type="EC" id="3.5.4.16"/>
    </reaction>
</comment>